<reference evidence="2 3" key="1">
    <citation type="submission" date="2016-06" db="EMBL/GenBank/DDBJ databases">
        <title>Living apart together: crosstalk between the core and supernumerary genomes in a fungal plant pathogen.</title>
        <authorList>
            <person name="Vanheule A."/>
            <person name="Audenaert K."/>
            <person name="Warris S."/>
            <person name="Van De Geest H."/>
            <person name="Schijlen E."/>
            <person name="Hofte M."/>
            <person name="De Saeger S."/>
            <person name="Haesaert G."/>
            <person name="Waalwijk C."/>
            <person name="Van Der Lee T."/>
        </authorList>
    </citation>
    <scope>NUCLEOTIDE SEQUENCE [LARGE SCALE GENOMIC DNA]</scope>
    <source>
        <strain evidence="2 3">2516</strain>
    </source>
</reference>
<sequence>MDNVIFSSSGPQRRPTPRQPKPSRSSESISLIKTFLKALPKGEEDWDDKKPHTQEQIEQLHLDLTLSKIAREARAVMKPKALLQSFAEEHAALLHDLESQIHSFVFIALGDVAVKSGLPVREVDEMTIAVTGAQRSALRTLRLGVRRWIKASDTLRQSWLPRADELPIRRKSFIYIMKKIPDEDIGILREMTIEGDQAVLADVKVYIPKRQLSSSSLRIPNIIYELHGGKLSLVDIERYLAVPTTSNARVGDDAHVSTDHNMMQVMEGFALTTGEPVRK</sequence>
<dbReference type="Proteomes" id="UP000091967">
    <property type="component" value="Unassembled WGS sequence"/>
</dbReference>
<proteinExistence type="predicted"/>
<comment type="caution">
    <text evidence="2">The sequence shown here is derived from an EMBL/GenBank/DDBJ whole genome shotgun (WGS) entry which is preliminary data.</text>
</comment>
<name>A0A1B8AJ65_FUSPO</name>
<dbReference type="EMBL" id="LYXU01000003">
    <property type="protein sequence ID" value="OBS20578.1"/>
    <property type="molecule type" value="Genomic_DNA"/>
</dbReference>
<feature type="region of interest" description="Disordered" evidence="1">
    <location>
        <begin position="1"/>
        <end position="27"/>
    </location>
</feature>
<keyword evidence="3" id="KW-1185">Reference proteome</keyword>
<accession>A0A1B8AJ65</accession>
<gene>
    <name evidence="2" type="ORF">FPOA_06935</name>
</gene>
<dbReference type="OMA" id="DEMTMAY"/>
<evidence type="ECO:0000313" key="2">
    <source>
        <dbReference type="EMBL" id="OBS20578.1"/>
    </source>
</evidence>
<dbReference type="AlphaFoldDB" id="A0A1B8AJ65"/>
<protein>
    <submittedName>
        <fullName evidence="2">Uncharacterized protein</fullName>
    </submittedName>
</protein>
<organism evidence="2 3">
    <name type="scientific">Fusarium poae</name>
    <dbReference type="NCBI Taxonomy" id="36050"/>
    <lineage>
        <taxon>Eukaryota</taxon>
        <taxon>Fungi</taxon>
        <taxon>Dikarya</taxon>
        <taxon>Ascomycota</taxon>
        <taxon>Pezizomycotina</taxon>
        <taxon>Sordariomycetes</taxon>
        <taxon>Hypocreomycetidae</taxon>
        <taxon>Hypocreales</taxon>
        <taxon>Nectriaceae</taxon>
        <taxon>Fusarium</taxon>
    </lineage>
</organism>
<evidence type="ECO:0000256" key="1">
    <source>
        <dbReference type="SAM" id="MobiDB-lite"/>
    </source>
</evidence>
<evidence type="ECO:0000313" key="3">
    <source>
        <dbReference type="Proteomes" id="UP000091967"/>
    </source>
</evidence>